<proteinExistence type="predicted"/>
<evidence type="ECO:0000313" key="2">
    <source>
        <dbReference type="Proteomes" id="UP001497680"/>
    </source>
</evidence>
<accession>A0ACC0D920</accession>
<keyword evidence="2" id="KW-1185">Reference proteome</keyword>
<evidence type="ECO:0000313" key="1">
    <source>
        <dbReference type="EMBL" id="KAI6089037.1"/>
    </source>
</evidence>
<comment type="caution">
    <text evidence="1">The sequence shown here is derived from an EMBL/GenBank/DDBJ whole genome shotgun (WGS) entry which is preliminary data.</text>
</comment>
<dbReference type="Proteomes" id="UP001497680">
    <property type="component" value="Unassembled WGS sequence"/>
</dbReference>
<reference evidence="1 2" key="1">
    <citation type="journal article" date="2022" name="New Phytol.">
        <title>Ecological generalism drives hyperdiversity of secondary metabolite gene clusters in xylarialean endophytes.</title>
        <authorList>
            <person name="Franco M.E.E."/>
            <person name="Wisecaver J.H."/>
            <person name="Arnold A.E."/>
            <person name="Ju Y.M."/>
            <person name="Slot J.C."/>
            <person name="Ahrendt S."/>
            <person name="Moore L.P."/>
            <person name="Eastman K.E."/>
            <person name="Scott K."/>
            <person name="Konkel Z."/>
            <person name="Mondo S.J."/>
            <person name="Kuo A."/>
            <person name="Hayes R.D."/>
            <person name="Haridas S."/>
            <person name="Andreopoulos B."/>
            <person name="Riley R."/>
            <person name="LaButti K."/>
            <person name="Pangilinan J."/>
            <person name="Lipzen A."/>
            <person name="Amirebrahimi M."/>
            <person name="Yan J."/>
            <person name="Adam C."/>
            <person name="Keymanesh K."/>
            <person name="Ng V."/>
            <person name="Louie K."/>
            <person name="Northen T."/>
            <person name="Drula E."/>
            <person name="Henrissat B."/>
            <person name="Hsieh H.M."/>
            <person name="Youens-Clark K."/>
            <person name="Lutzoni F."/>
            <person name="Miadlikowska J."/>
            <person name="Eastwood D.C."/>
            <person name="Hamelin R.C."/>
            <person name="Grigoriev I.V."/>
            <person name="U'Ren J.M."/>
        </authorList>
    </citation>
    <scope>NUCLEOTIDE SEQUENCE [LARGE SCALE GENOMIC DNA]</scope>
    <source>
        <strain evidence="1 2">ER1909</strain>
    </source>
</reference>
<name>A0ACC0D920_9PEZI</name>
<sequence length="740" mass="82018">MEEATKTIDTLVKNILPTKAHYLSVDTRRFRQHVDEKRLEEQEIRPLQYTTFVSDAERGILLTRAYFDVREEPANPTNATSTPLPRKTDPNKPKTKLSLKDYKNRKKSPDGEETPKAAAQPHKVNAPLKKLPESVAKVMENRRDGKRETLDTKPELKTEARRHRSPTPERKRRIIDPDPDSKPVKRSRVENATPNSSSSRNFKDHTPQKAERHVSSEKKQLKDPRSIPPTNGKLALNSTGQKGVSPRPNTQLNGSQKSVKGRDGADKKTDSNASSKMPPLLSPIDMSDYIENDTKVPRPSSMKKPADFSNLKPPPKKNRDDREPSPSPKKRKIPPLLSPTLPPIVMEELARSKSTPTKDSSQKSSQSSDSPNGVKKAATSKSTKREETIHVDSIKGQRDALVVTLKYKKRNAKTIERLLALPPGGKKKSDLLKKDDRATRDRSNSLEPSTARKRPFPAAESSEASKRPRTSENMRPSTPPRQSSSAMTRVASNSSQAGTPGVANGLTPAAQPPERRRPPPDPEKLQKLHSRAGNFIQLGTKLKHERDAVLKKPEAGFSERDRQVATAAGIQCLVSFLLGFKLQSDASDMERKPCSTRSFRDTLGLFRVSKSDCARHNQLTALVLRLQGVCLGYIGRILCSYPPGPEFAKELVANSMEQQESWRLSENARKAMGVYDGSSKSDDGGPVGKLIDRIGPWSTAEEAIPITLEVLRKIMQANGPWKPAEALTKLGPTVTNGIIN</sequence>
<protein>
    <submittedName>
        <fullName evidence="1">Uncharacterized protein</fullName>
    </submittedName>
</protein>
<dbReference type="EMBL" id="MU394298">
    <property type="protein sequence ID" value="KAI6089037.1"/>
    <property type="molecule type" value="Genomic_DNA"/>
</dbReference>
<organism evidence="1 2">
    <name type="scientific">Hypoxylon rubiginosum</name>
    <dbReference type="NCBI Taxonomy" id="110542"/>
    <lineage>
        <taxon>Eukaryota</taxon>
        <taxon>Fungi</taxon>
        <taxon>Dikarya</taxon>
        <taxon>Ascomycota</taxon>
        <taxon>Pezizomycotina</taxon>
        <taxon>Sordariomycetes</taxon>
        <taxon>Xylariomycetidae</taxon>
        <taxon>Xylariales</taxon>
        <taxon>Hypoxylaceae</taxon>
        <taxon>Hypoxylon</taxon>
    </lineage>
</organism>
<gene>
    <name evidence="1" type="ORF">F4821DRAFT_71474</name>
</gene>